<proteinExistence type="predicted"/>
<evidence type="ECO:0008006" key="3">
    <source>
        <dbReference type="Google" id="ProtNLM"/>
    </source>
</evidence>
<dbReference type="OrthoDB" id="6807706at2"/>
<dbReference type="Proteomes" id="UP000256708">
    <property type="component" value="Unassembled WGS sequence"/>
</dbReference>
<sequence length="332" mass="37551">MSTRILHCSSAIENYNICIEQKVAGFQNRGPQPGDLVYLAAKVGKKTLCGARFKLDKLTDLKPWPDGEKYVHSLKVKEVEYCQPFDISILSQTGGKFWSLKYIQASKPISDKPACDLLDQEFSLKKTDHFIPFNIDSDGDNDTANFVVEDEITELAVKKPLTRDSIKVQALLAEIGDRMGYKIWLPKNDRSRVLEVWQTKVNSVLQDLPLNYDSDTLNTIENIDVLWIKGRSIVRAFEVEHTTSIYSGILRMADLMALQPNLNIKAHIVAPIERKEKVMNELSRPVFKHVLAPSCSFISYDSIEGLSKEKMLEYMTDAVLEAFSESVKDSAI</sequence>
<accession>A0A3D8L3D9</accession>
<organism evidence="1 2">
    <name type="scientific">Pontibacter diazotrophicus</name>
    <dbReference type="NCBI Taxonomy" id="1400979"/>
    <lineage>
        <taxon>Bacteria</taxon>
        <taxon>Pseudomonadati</taxon>
        <taxon>Bacteroidota</taxon>
        <taxon>Cytophagia</taxon>
        <taxon>Cytophagales</taxon>
        <taxon>Hymenobacteraceae</taxon>
        <taxon>Pontibacter</taxon>
    </lineage>
</organism>
<evidence type="ECO:0000313" key="2">
    <source>
        <dbReference type="Proteomes" id="UP000256708"/>
    </source>
</evidence>
<evidence type="ECO:0000313" key="1">
    <source>
        <dbReference type="EMBL" id="RDV11787.1"/>
    </source>
</evidence>
<comment type="caution">
    <text evidence="1">The sequence shown here is derived from an EMBL/GenBank/DDBJ whole genome shotgun (WGS) entry which is preliminary data.</text>
</comment>
<dbReference type="EMBL" id="QRGR01000039">
    <property type="protein sequence ID" value="RDV11787.1"/>
    <property type="molecule type" value="Genomic_DNA"/>
</dbReference>
<dbReference type="RefSeq" id="WP_115568170.1">
    <property type="nucleotide sequence ID" value="NZ_QRGR01000039.1"/>
</dbReference>
<protein>
    <recommendedName>
        <fullName evidence="3">EVE domain-containing protein</fullName>
    </recommendedName>
</protein>
<name>A0A3D8L3D9_9BACT</name>
<gene>
    <name evidence="1" type="ORF">DXT99_24215</name>
</gene>
<keyword evidence="2" id="KW-1185">Reference proteome</keyword>
<reference evidence="2" key="1">
    <citation type="submission" date="2018-08" db="EMBL/GenBank/DDBJ databases">
        <authorList>
            <person name="Liu Z.-W."/>
            <person name="Du Z.-J."/>
        </authorList>
    </citation>
    <scope>NUCLEOTIDE SEQUENCE [LARGE SCALE GENOMIC DNA]</scope>
    <source>
        <strain evidence="2">H4X</strain>
    </source>
</reference>
<dbReference type="AlphaFoldDB" id="A0A3D8L3D9"/>